<dbReference type="AlphaFoldDB" id="A0A409X3B5"/>
<comment type="caution">
    <text evidence="1">The sequence shown here is derived from an EMBL/GenBank/DDBJ whole genome shotgun (WGS) entry which is preliminary data.</text>
</comment>
<gene>
    <name evidence="1" type="ORF">CVT25_010027</name>
</gene>
<dbReference type="EMBL" id="NHYD01002737">
    <property type="protein sequence ID" value="PPQ85253.1"/>
    <property type="molecule type" value="Genomic_DNA"/>
</dbReference>
<organism evidence="1 2">
    <name type="scientific">Psilocybe cyanescens</name>
    <dbReference type="NCBI Taxonomy" id="93625"/>
    <lineage>
        <taxon>Eukaryota</taxon>
        <taxon>Fungi</taxon>
        <taxon>Dikarya</taxon>
        <taxon>Basidiomycota</taxon>
        <taxon>Agaricomycotina</taxon>
        <taxon>Agaricomycetes</taxon>
        <taxon>Agaricomycetidae</taxon>
        <taxon>Agaricales</taxon>
        <taxon>Agaricineae</taxon>
        <taxon>Strophariaceae</taxon>
        <taxon>Psilocybe</taxon>
    </lineage>
</organism>
<evidence type="ECO:0000313" key="1">
    <source>
        <dbReference type="EMBL" id="PPQ85253.1"/>
    </source>
</evidence>
<evidence type="ECO:0000313" key="2">
    <source>
        <dbReference type="Proteomes" id="UP000283269"/>
    </source>
</evidence>
<sequence length="118" mass="13013">MARFRDARTGSTAWWSYSAPAACTKKVVSYGREDDSTEISDERKETAVHLSSSLVLPLSLYPPGRVQITWVVRIRNQRSQSVGNLYFMGFGGVTGEHFIPPTIDYSLIACGVLSLVAI</sequence>
<keyword evidence="2" id="KW-1185">Reference proteome</keyword>
<name>A0A409X3B5_PSICY</name>
<proteinExistence type="predicted"/>
<dbReference type="Proteomes" id="UP000283269">
    <property type="component" value="Unassembled WGS sequence"/>
</dbReference>
<accession>A0A409X3B5</accession>
<dbReference type="InParanoid" id="A0A409X3B5"/>
<reference evidence="1 2" key="1">
    <citation type="journal article" date="2018" name="Evol. Lett.">
        <title>Horizontal gene cluster transfer increased hallucinogenic mushroom diversity.</title>
        <authorList>
            <person name="Reynolds H.T."/>
            <person name="Vijayakumar V."/>
            <person name="Gluck-Thaler E."/>
            <person name="Korotkin H.B."/>
            <person name="Matheny P.B."/>
            <person name="Slot J.C."/>
        </authorList>
    </citation>
    <scope>NUCLEOTIDE SEQUENCE [LARGE SCALE GENOMIC DNA]</scope>
    <source>
        <strain evidence="1 2">2631</strain>
    </source>
</reference>
<protein>
    <submittedName>
        <fullName evidence="1">Uncharacterized protein</fullName>
    </submittedName>
</protein>